<dbReference type="PANTHER" id="PTHR47962:SF5">
    <property type="entry name" value="ATP-DEPENDENT HELICASE LHR-RELATED"/>
    <property type="match status" value="1"/>
</dbReference>
<dbReference type="GO" id="GO:0003677">
    <property type="term" value="F:DNA binding"/>
    <property type="evidence" value="ECO:0007669"/>
    <property type="project" value="TreeGrafter"/>
</dbReference>
<accession>A0A1I6L147</accession>
<name>A0A1I6L147_9EURY</name>
<dbReference type="GO" id="GO:0120545">
    <property type="term" value="F:nucleic acid conformation isomerase activity"/>
    <property type="evidence" value="ECO:0007669"/>
    <property type="project" value="UniProtKB-ARBA"/>
</dbReference>
<keyword evidence="2" id="KW-0067">ATP-binding</keyword>
<protein>
    <submittedName>
        <fullName evidence="6">Type III restriction enzyme, res subunit</fullName>
    </submittedName>
</protein>
<dbReference type="InterPro" id="IPR011545">
    <property type="entry name" value="DEAD/DEAH_box_helicase_dom"/>
</dbReference>
<dbReference type="Pfam" id="PF00271">
    <property type="entry name" value="Helicase_C"/>
    <property type="match status" value="1"/>
</dbReference>
<gene>
    <name evidence="6" type="ORF">SAMN05216559_1744</name>
</gene>
<dbReference type="PANTHER" id="PTHR47962">
    <property type="entry name" value="ATP-DEPENDENT HELICASE LHR-RELATED-RELATED"/>
    <property type="match status" value="1"/>
</dbReference>
<evidence type="ECO:0000256" key="1">
    <source>
        <dbReference type="ARBA" id="ARBA00022741"/>
    </source>
</evidence>
<keyword evidence="1" id="KW-0547">Nucleotide-binding</keyword>
<dbReference type="Gene3D" id="3.40.50.300">
    <property type="entry name" value="P-loop containing nucleotide triphosphate hydrolases"/>
    <property type="match status" value="2"/>
</dbReference>
<dbReference type="PROSITE" id="PS51194">
    <property type="entry name" value="HELICASE_CTER"/>
    <property type="match status" value="1"/>
</dbReference>
<organism evidence="6 7">
    <name type="scientific">Halomicrobium zhouii</name>
    <dbReference type="NCBI Taxonomy" id="767519"/>
    <lineage>
        <taxon>Archaea</taxon>
        <taxon>Methanobacteriati</taxon>
        <taxon>Methanobacteriota</taxon>
        <taxon>Stenosarchaea group</taxon>
        <taxon>Halobacteria</taxon>
        <taxon>Halobacteriales</taxon>
        <taxon>Haloarculaceae</taxon>
        <taxon>Halomicrobium</taxon>
    </lineage>
</organism>
<dbReference type="PROSITE" id="PS51192">
    <property type="entry name" value="HELICASE_ATP_BIND_1"/>
    <property type="match status" value="1"/>
</dbReference>
<evidence type="ECO:0000256" key="3">
    <source>
        <dbReference type="SAM" id="MobiDB-lite"/>
    </source>
</evidence>
<dbReference type="SUPFAM" id="SSF52540">
    <property type="entry name" value="P-loop containing nucleoside triphosphate hydrolases"/>
    <property type="match status" value="1"/>
</dbReference>
<reference evidence="6 7" key="1">
    <citation type="submission" date="2016-10" db="EMBL/GenBank/DDBJ databases">
        <authorList>
            <person name="de Groot N.N."/>
        </authorList>
    </citation>
    <scope>NUCLEOTIDE SEQUENCE [LARGE SCALE GENOMIC DNA]</scope>
    <source>
        <strain evidence="6 7">CGMCC 1.10457</strain>
    </source>
</reference>
<dbReference type="InterPro" id="IPR001650">
    <property type="entry name" value="Helicase_C-like"/>
</dbReference>
<feature type="domain" description="Helicase ATP-binding" evidence="4">
    <location>
        <begin position="96"/>
        <end position="339"/>
    </location>
</feature>
<evidence type="ECO:0000256" key="2">
    <source>
        <dbReference type="ARBA" id="ARBA00022840"/>
    </source>
</evidence>
<dbReference type="InterPro" id="IPR052511">
    <property type="entry name" value="ATP-dep_Helicase"/>
</dbReference>
<dbReference type="InterPro" id="IPR014001">
    <property type="entry name" value="Helicase_ATP-bd"/>
</dbReference>
<evidence type="ECO:0000313" key="6">
    <source>
        <dbReference type="EMBL" id="SFR96950.1"/>
    </source>
</evidence>
<dbReference type="GO" id="GO:0016887">
    <property type="term" value="F:ATP hydrolysis activity"/>
    <property type="evidence" value="ECO:0007669"/>
    <property type="project" value="TreeGrafter"/>
</dbReference>
<dbReference type="SMART" id="SM00490">
    <property type="entry name" value="HELICc"/>
    <property type="match status" value="1"/>
</dbReference>
<dbReference type="EMBL" id="FOZK01000002">
    <property type="protein sequence ID" value="SFR96950.1"/>
    <property type="molecule type" value="Genomic_DNA"/>
</dbReference>
<keyword evidence="7" id="KW-1185">Reference proteome</keyword>
<dbReference type="Proteomes" id="UP000199062">
    <property type="component" value="Unassembled WGS sequence"/>
</dbReference>
<dbReference type="Pfam" id="PF00270">
    <property type="entry name" value="DEAD"/>
    <property type="match status" value="1"/>
</dbReference>
<sequence>MRYIDRNTDRKRVPDDVGPLLRGMLANRQIRYEGQDEPPFVTDALKYEREPQARRQTSEYTDGNPFVESIIDVFGFDPLDFQVNSWETVDYLDEQRHADGESKAAVFSAPTGFGKTEAFLGPLYQLLREDRQESIAIVYPRRALLQDQLGRILEHIHTIKTDHDDTLSVGCYVGNMPWERSDVGNKGFFESTGGRPRFTLCNCWCGEDGESHSFRLHGTSESYVLRCENDPSHEFTDRELILSRKDLALNGNADIVLTTLESLENFAHKPHYSLVDRFDTIVLDEVHLYTGLRGAHAAKVIQNVDDISDDPLLWLGSSATIDDPKRFGGQIFGRSPADVETTSPPPSDYDDDHDDFEHYYFMLAPEDGPGVSSMALQQSMLLGHTMLEDGEGRRSKQLSFIDSISQINQQRVQLDDADRKNELWQFHRDNDEEDWDGVASDMDHRFIDEPLSLMSVYSEQGFDSETAANSDILLSTNFLEVGIDVGDIKIITQHRTPWNLSSFLQRAGRAARKPGMDSHIAVYLSNLTGDANMFYRADRFLGSDIRTPLNTDNRVVEWMHDRFNRYYDHVSWLDDQFIRFDEHRTFLERYLQTDLGYDSFYEMLVDPRSFFEEEFGIDVPSEPMLSKPVVADVQDALDSYLEAQHETVADVEEYFGMEDGEIVRGTDAVGQYVLEVQEQTLLVIKTFDGQVSGYEQRLASRGGSGYEDLVQELNQQLAEAKNRAQVVPSGGTHDVVTHFSSLLADLFGLTGKLMQLRNRVNSVVDEAIAPVNQGRLADLNDAVTQLETLSEDERIEDYYRLEKQVHYVRETLDQYASYLDGSDKPYNSLYKIKDLLRAAYYFDLYLQTEGRQLDDEVWFVPPSYFDSSGQFVSVFREDQQTDRPEESIDSVVTTYAPYRSEYQSQSGVMHAFLPKTTVTDDGVVMDYKADVTGEKHEDVLVPDTLQLSEMTDISEEKALEMVQYCPVCFQVIPGNLDRCLRHEEREYGKIHSEPHVDTSVIERTPVESTGDLTLADLEAKVSLESVTLEITPGKFYGPDIGVSYDKDQDRFTQELESPEMPLGFTTRTRGLVYDLTPFLDGLEENVGEYVRRYKDLETGDLEHLAYHTAAHFFLQLVADISSVNSQRVFYGFDQDEGEVYVFERTEGGQGIVDLVYDELDTDPGSVLESINRLAYNEQVISERLWASSEFVADLPTATTDTESIRPIIESHLGVPFETVVDRVTEEIISTIDRAQQFATDEDISTGDAYSLKHVVASAQVAGEEFPADAIATHETSLSDVDRVETAFHSPDIDGCVENLHLTECIEAGDQSETLSYVVLEALRAHLTESVPTEEATETMFDRERPPGGEIDGTSVFLDF</sequence>
<proteinExistence type="predicted"/>
<evidence type="ECO:0000259" key="4">
    <source>
        <dbReference type="PROSITE" id="PS51192"/>
    </source>
</evidence>
<feature type="domain" description="Helicase C-terminal" evidence="5">
    <location>
        <begin position="413"/>
        <end position="557"/>
    </location>
</feature>
<dbReference type="SMART" id="SM00487">
    <property type="entry name" value="DEXDc"/>
    <property type="match status" value="1"/>
</dbReference>
<evidence type="ECO:0000259" key="5">
    <source>
        <dbReference type="PROSITE" id="PS51194"/>
    </source>
</evidence>
<dbReference type="InterPro" id="IPR027417">
    <property type="entry name" value="P-loop_NTPase"/>
</dbReference>
<evidence type="ECO:0000313" key="7">
    <source>
        <dbReference type="Proteomes" id="UP000199062"/>
    </source>
</evidence>
<feature type="region of interest" description="Disordered" evidence="3">
    <location>
        <begin position="1330"/>
        <end position="1353"/>
    </location>
</feature>
<dbReference type="STRING" id="767519.SAMN05216559_1744"/>
<dbReference type="GO" id="GO:0140097">
    <property type="term" value="F:catalytic activity, acting on DNA"/>
    <property type="evidence" value="ECO:0007669"/>
    <property type="project" value="UniProtKB-ARBA"/>
</dbReference>
<dbReference type="GO" id="GO:0005524">
    <property type="term" value="F:ATP binding"/>
    <property type="evidence" value="ECO:0007669"/>
    <property type="project" value="UniProtKB-KW"/>
</dbReference>